<name>A0A0E9SQJ5_ANGAN</name>
<organism evidence="1">
    <name type="scientific">Anguilla anguilla</name>
    <name type="common">European freshwater eel</name>
    <name type="synonym">Muraena anguilla</name>
    <dbReference type="NCBI Taxonomy" id="7936"/>
    <lineage>
        <taxon>Eukaryota</taxon>
        <taxon>Metazoa</taxon>
        <taxon>Chordata</taxon>
        <taxon>Craniata</taxon>
        <taxon>Vertebrata</taxon>
        <taxon>Euteleostomi</taxon>
        <taxon>Actinopterygii</taxon>
        <taxon>Neopterygii</taxon>
        <taxon>Teleostei</taxon>
        <taxon>Anguilliformes</taxon>
        <taxon>Anguillidae</taxon>
        <taxon>Anguilla</taxon>
    </lineage>
</organism>
<sequence length="33" mass="3689">MQTFVGPVTCQNTVNVFIILCDGRCHGIMKYTV</sequence>
<reference evidence="1" key="1">
    <citation type="submission" date="2014-11" db="EMBL/GenBank/DDBJ databases">
        <authorList>
            <person name="Amaro Gonzalez C."/>
        </authorList>
    </citation>
    <scope>NUCLEOTIDE SEQUENCE</scope>
</reference>
<proteinExistence type="predicted"/>
<dbReference type="EMBL" id="GBXM01064938">
    <property type="protein sequence ID" value="JAH43639.1"/>
    <property type="molecule type" value="Transcribed_RNA"/>
</dbReference>
<accession>A0A0E9SQJ5</accession>
<protein>
    <submittedName>
        <fullName evidence="1">Uncharacterized protein</fullName>
    </submittedName>
</protein>
<reference evidence="1" key="2">
    <citation type="journal article" date="2015" name="Fish Shellfish Immunol.">
        <title>Early steps in the European eel (Anguilla anguilla)-Vibrio vulnificus interaction in the gills: Role of the RtxA13 toxin.</title>
        <authorList>
            <person name="Callol A."/>
            <person name="Pajuelo D."/>
            <person name="Ebbesson L."/>
            <person name="Teles M."/>
            <person name="MacKenzie S."/>
            <person name="Amaro C."/>
        </authorList>
    </citation>
    <scope>NUCLEOTIDE SEQUENCE</scope>
</reference>
<evidence type="ECO:0000313" key="1">
    <source>
        <dbReference type="EMBL" id="JAH43639.1"/>
    </source>
</evidence>
<dbReference type="AlphaFoldDB" id="A0A0E9SQJ5"/>